<gene>
    <name evidence="2" type="ORF">SAMN02745704_02007</name>
</gene>
<sequence length="106" mass="11640">MSSPIDYPILVSQLPFVSKLATAEQTHPEVRQEQFANLLSQQQQAERARVKEIEKKEKSSTVTRDGGGSGQGQTGQQAREKSPPKEEPPLASNASPWSGNIINKRV</sequence>
<dbReference type="RefSeq" id="WP_078717562.1">
    <property type="nucleotide sequence ID" value="NZ_FUYC01000009.1"/>
</dbReference>
<feature type="compositionally biased region" description="Basic and acidic residues" evidence="1">
    <location>
        <begin position="46"/>
        <end position="59"/>
    </location>
</feature>
<feature type="region of interest" description="Disordered" evidence="1">
    <location>
        <begin position="41"/>
        <end position="106"/>
    </location>
</feature>
<reference evidence="2 3" key="1">
    <citation type="submission" date="2017-02" db="EMBL/GenBank/DDBJ databases">
        <authorList>
            <person name="Peterson S.W."/>
        </authorList>
    </citation>
    <scope>NUCLEOTIDE SEQUENCE [LARGE SCALE GENOMIC DNA]</scope>
    <source>
        <strain evidence="2 3">DSM 16080</strain>
    </source>
</reference>
<dbReference type="Proteomes" id="UP000190027">
    <property type="component" value="Unassembled WGS sequence"/>
</dbReference>
<dbReference type="EMBL" id="FUYC01000009">
    <property type="protein sequence ID" value="SKA86811.1"/>
    <property type="molecule type" value="Genomic_DNA"/>
</dbReference>
<proteinExistence type="predicted"/>
<accession>A0A1T4XCX2</accession>
<evidence type="ECO:0000313" key="3">
    <source>
        <dbReference type="Proteomes" id="UP000190027"/>
    </source>
</evidence>
<feature type="compositionally biased region" description="Polar residues" evidence="1">
    <location>
        <begin position="92"/>
        <end position="106"/>
    </location>
</feature>
<dbReference type="OrthoDB" id="5459891at2"/>
<name>A0A1T4XCX2_9BACT</name>
<keyword evidence="3" id="KW-1185">Reference proteome</keyword>
<evidence type="ECO:0000256" key="1">
    <source>
        <dbReference type="SAM" id="MobiDB-lite"/>
    </source>
</evidence>
<organism evidence="2 3">
    <name type="scientific">Paucidesulfovibrio gracilis DSM 16080</name>
    <dbReference type="NCBI Taxonomy" id="1121449"/>
    <lineage>
        <taxon>Bacteria</taxon>
        <taxon>Pseudomonadati</taxon>
        <taxon>Thermodesulfobacteriota</taxon>
        <taxon>Desulfovibrionia</taxon>
        <taxon>Desulfovibrionales</taxon>
        <taxon>Desulfovibrionaceae</taxon>
        <taxon>Paucidesulfovibrio</taxon>
    </lineage>
</organism>
<feature type="compositionally biased region" description="Basic and acidic residues" evidence="1">
    <location>
        <begin position="78"/>
        <end position="88"/>
    </location>
</feature>
<protein>
    <submittedName>
        <fullName evidence="2">Uncharacterized protein</fullName>
    </submittedName>
</protein>
<dbReference type="AlphaFoldDB" id="A0A1T4XCX2"/>
<evidence type="ECO:0000313" key="2">
    <source>
        <dbReference type="EMBL" id="SKA86811.1"/>
    </source>
</evidence>
<dbReference type="STRING" id="1121449.SAMN02745704_02007"/>